<feature type="region of interest" description="Disordered" evidence="3">
    <location>
        <begin position="2035"/>
        <end position="2067"/>
    </location>
</feature>
<feature type="compositionally biased region" description="Low complexity" evidence="3">
    <location>
        <begin position="418"/>
        <end position="429"/>
    </location>
</feature>
<dbReference type="GO" id="GO:0003714">
    <property type="term" value="F:transcription corepressor activity"/>
    <property type="evidence" value="ECO:0007669"/>
    <property type="project" value="TreeGrafter"/>
</dbReference>
<feature type="compositionally biased region" description="Low complexity" evidence="3">
    <location>
        <begin position="311"/>
        <end position="321"/>
    </location>
</feature>
<feature type="compositionally biased region" description="Polar residues" evidence="3">
    <location>
        <begin position="970"/>
        <end position="989"/>
    </location>
</feature>
<comment type="caution">
    <text evidence="4">The sequence shown here is derived from an EMBL/GenBank/DDBJ whole genome shotgun (WGS) entry which is preliminary data.</text>
</comment>
<dbReference type="Pfam" id="PF00023">
    <property type="entry name" value="Ank"/>
    <property type="match status" value="1"/>
</dbReference>
<dbReference type="EMBL" id="JAQQBR010000001">
    <property type="protein sequence ID" value="KAK0182436.1"/>
    <property type="molecule type" value="Genomic_DNA"/>
</dbReference>
<evidence type="ECO:0008006" key="6">
    <source>
        <dbReference type="Google" id="ProtNLM"/>
    </source>
</evidence>
<feature type="compositionally biased region" description="Basic residues" evidence="3">
    <location>
        <begin position="1788"/>
        <end position="1798"/>
    </location>
</feature>
<feature type="region of interest" description="Disordered" evidence="3">
    <location>
        <begin position="19"/>
        <end position="78"/>
    </location>
</feature>
<reference evidence="4" key="2">
    <citation type="submission" date="2023-03" db="EMBL/GenBank/DDBJ databases">
        <authorList>
            <person name="Inwood S.N."/>
            <person name="Skelly J.G."/>
            <person name="Guhlin J."/>
            <person name="Harrop T.W.R."/>
            <person name="Goldson S.G."/>
            <person name="Dearden P.K."/>
        </authorList>
    </citation>
    <scope>NUCLEOTIDE SEQUENCE</scope>
    <source>
        <strain evidence="4">Lincoln</strain>
        <tissue evidence="4">Whole body</tissue>
    </source>
</reference>
<feature type="region of interest" description="Disordered" evidence="3">
    <location>
        <begin position="237"/>
        <end position="649"/>
    </location>
</feature>
<evidence type="ECO:0000313" key="4">
    <source>
        <dbReference type="EMBL" id="KAK0182436.1"/>
    </source>
</evidence>
<feature type="region of interest" description="Disordered" evidence="3">
    <location>
        <begin position="1515"/>
        <end position="1558"/>
    </location>
</feature>
<dbReference type="PROSITE" id="PS50297">
    <property type="entry name" value="ANK_REP_REGION"/>
    <property type="match status" value="2"/>
</dbReference>
<accession>A0AA39G6Z1</accession>
<feature type="compositionally biased region" description="Polar residues" evidence="3">
    <location>
        <begin position="2001"/>
        <end position="2023"/>
    </location>
</feature>
<proteinExistence type="inferred from homology"/>
<feature type="region of interest" description="Disordered" evidence="3">
    <location>
        <begin position="1683"/>
        <end position="1705"/>
    </location>
</feature>
<feature type="compositionally biased region" description="Low complexity" evidence="3">
    <location>
        <begin position="555"/>
        <end position="572"/>
    </location>
</feature>
<dbReference type="PRINTS" id="PR01415">
    <property type="entry name" value="ANKYRIN"/>
</dbReference>
<feature type="compositionally biased region" description="Low complexity" evidence="3">
    <location>
        <begin position="261"/>
        <end position="273"/>
    </location>
</feature>
<feature type="compositionally biased region" description="Polar residues" evidence="3">
    <location>
        <begin position="1320"/>
        <end position="1343"/>
    </location>
</feature>
<feature type="compositionally biased region" description="Polar residues" evidence="3">
    <location>
        <begin position="1888"/>
        <end position="1899"/>
    </location>
</feature>
<feature type="compositionally biased region" description="Low complexity" evidence="3">
    <location>
        <begin position="445"/>
        <end position="457"/>
    </location>
</feature>
<feature type="compositionally biased region" description="Polar residues" evidence="3">
    <location>
        <begin position="187"/>
        <end position="214"/>
    </location>
</feature>
<feature type="region of interest" description="Disordered" evidence="3">
    <location>
        <begin position="2352"/>
        <end position="2378"/>
    </location>
</feature>
<feature type="compositionally biased region" description="Basic and acidic residues" evidence="3">
    <location>
        <begin position="106"/>
        <end position="119"/>
    </location>
</feature>
<feature type="compositionally biased region" description="Basic residues" evidence="3">
    <location>
        <begin position="322"/>
        <end position="335"/>
    </location>
</feature>
<feature type="region of interest" description="Disordered" evidence="3">
    <location>
        <begin position="1739"/>
        <end position="1910"/>
    </location>
</feature>
<dbReference type="Gene3D" id="1.25.40.20">
    <property type="entry name" value="Ankyrin repeat-containing domain"/>
    <property type="match status" value="1"/>
</dbReference>
<feature type="region of interest" description="Disordered" evidence="3">
    <location>
        <begin position="1999"/>
        <end position="2023"/>
    </location>
</feature>
<dbReference type="InterPro" id="IPR047144">
    <property type="entry name" value="BCOR-like"/>
</dbReference>
<comment type="similarity">
    <text evidence="1">Belongs to the BCOR family.</text>
</comment>
<feature type="region of interest" description="Disordered" evidence="3">
    <location>
        <begin position="95"/>
        <end position="220"/>
    </location>
</feature>
<feature type="compositionally biased region" description="Low complexity" evidence="3">
    <location>
        <begin position="379"/>
        <end position="394"/>
    </location>
</feature>
<evidence type="ECO:0000313" key="5">
    <source>
        <dbReference type="Proteomes" id="UP001168972"/>
    </source>
</evidence>
<dbReference type="SUPFAM" id="SSF48403">
    <property type="entry name" value="Ankyrin repeat"/>
    <property type="match status" value="1"/>
</dbReference>
<dbReference type="Proteomes" id="UP001168972">
    <property type="component" value="Unassembled WGS sequence"/>
</dbReference>
<feature type="region of interest" description="Disordered" evidence="3">
    <location>
        <begin position="1036"/>
        <end position="1078"/>
    </location>
</feature>
<feature type="region of interest" description="Disordered" evidence="3">
    <location>
        <begin position="881"/>
        <end position="953"/>
    </location>
</feature>
<dbReference type="GO" id="GO:0000122">
    <property type="term" value="P:negative regulation of transcription by RNA polymerase II"/>
    <property type="evidence" value="ECO:0007669"/>
    <property type="project" value="TreeGrafter"/>
</dbReference>
<feature type="repeat" description="ANK" evidence="2">
    <location>
        <begin position="2429"/>
        <end position="2461"/>
    </location>
</feature>
<feature type="region of interest" description="Disordered" evidence="3">
    <location>
        <begin position="1320"/>
        <end position="1344"/>
    </location>
</feature>
<name>A0AA39G6Z1_MICHY</name>
<feature type="compositionally biased region" description="Low complexity" evidence="3">
    <location>
        <begin position="497"/>
        <end position="531"/>
    </location>
</feature>
<feature type="region of interest" description="Disordered" evidence="3">
    <location>
        <begin position="755"/>
        <end position="866"/>
    </location>
</feature>
<dbReference type="GO" id="GO:0005634">
    <property type="term" value="C:nucleus"/>
    <property type="evidence" value="ECO:0007669"/>
    <property type="project" value="TreeGrafter"/>
</dbReference>
<dbReference type="PANTHER" id="PTHR24117:SF9">
    <property type="entry name" value="BCL-6 COREPRESSOR PCGF1 BINDING DOMAIN-CONTAINING PROTEIN"/>
    <property type="match status" value="1"/>
</dbReference>
<feature type="compositionally biased region" description="Polar residues" evidence="3">
    <location>
        <begin position="120"/>
        <end position="140"/>
    </location>
</feature>
<feature type="compositionally biased region" description="Basic and acidic residues" evidence="3">
    <location>
        <begin position="1746"/>
        <end position="1779"/>
    </location>
</feature>
<feature type="region of interest" description="Disordered" evidence="3">
    <location>
        <begin position="970"/>
        <end position="991"/>
    </location>
</feature>
<feature type="compositionally biased region" description="Polar residues" evidence="3">
    <location>
        <begin position="1046"/>
        <end position="1076"/>
    </location>
</feature>
<feature type="compositionally biased region" description="Low complexity" evidence="3">
    <location>
        <begin position="881"/>
        <end position="899"/>
    </location>
</feature>
<dbReference type="PANTHER" id="PTHR24117">
    <property type="entry name" value="AGAP007537-PB"/>
    <property type="match status" value="1"/>
</dbReference>
<feature type="compositionally biased region" description="Polar residues" evidence="3">
    <location>
        <begin position="297"/>
        <end position="310"/>
    </location>
</feature>
<protein>
    <recommendedName>
        <fullName evidence="6">BCL-6 corepressor</fullName>
    </recommendedName>
</protein>
<feature type="compositionally biased region" description="Basic and acidic residues" evidence="3">
    <location>
        <begin position="2189"/>
        <end position="2201"/>
    </location>
</feature>
<feature type="region of interest" description="Disordered" evidence="3">
    <location>
        <begin position="2160"/>
        <end position="2201"/>
    </location>
</feature>
<keyword evidence="5" id="KW-1185">Reference proteome</keyword>
<dbReference type="Pfam" id="PF12796">
    <property type="entry name" value="Ank_2"/>
    <property type="match status" value="1"/>
</dbReference>
<keyword evidence="2" id="KW-0040">ANK repeat</keyword>
<dbReference type="InterPro" id="IPR036770">
    <property type="entry name" value="Ankyrin_rpt-contain_sf"/>
</dbReference>
<feature type="repeat" description="ANK" evidence="2">
    <location>
        <begin position="2462"/>
        <end position="2494"/>
    </location>
</feature>
<feature type="compositionally biased region" description="Polar residues" evidence="3">
    <location>
        <begin position="359"/>
        <end position="371"/>
    </location>
</feature>
<feature type="compositionally biased region" description="Polar residues" evidence="3">
    <location>
        <begin position="248"/>
        <end position="260"/>
    </location>
</feature>
<feature type="compositionally biased region" description="Low complexity" evidence="3">
    <location>
        <begin position="464"/>
        <end position="483"/>
    </location>
</feature>
<feature type="compositionally biased region" description="Pro residues" evidence="3">
    <location>
        <begin position="910"/>
        <end position="921"/>
    </location>
</feature>
<organism evidence="4 5">
    <name type="scientific">Microctonus hyperodae</name>
    <name type="common">Parasitoid wasp</name>
    <dbReference type="NCBI Taxonomy" id="165561"/>
    <lineage>
        <taxon>Eukaryota</taxon>
        <taxon>Metazoa</taxon>
        <taxon>Ecdysozoa</taxon>
        <taxon>Arthropoda</taxon>
        <taxon>Hexapoda</taxon>
        <taxon>Insecta</taxon>
        <taxon>Pterygota</taxon>
        <taxon>Neoptera</taxon>
        <taxon>Endopterygota</taxon>
        <taxon>Hymenoptera</taxon>
        <taxon>Apocrita</taxon>
        <taxon>Ichneumonoidea</taxon>
        <taxon>Braconidae</taxon>
        <taxon>Euphorinae</taxon>
        <taxon>Microctonus</taxon>
    </lineage>
</organism>
<feature type="compositionally biased region" description="Polar residues" evidence="3">
    <location>
        <begin position="338"/>
        <end position="348"/>
    </location>
</feature>
<feature type="compositionally biased region" description="Pro residues" evidence="3">
    <location>
        <begin position="537"/>
        <end position="554"/>
    </location>
</feature>
<feature type="compositionally biased region" description="Low complexity" evidence="3">
    <location>
        <begin position="58"/>
        <end position="76"/>
    </location>
</feature>
<evidence type="ECO:0000256" key="2">
    <source>
        <dbReference type="PROSITE-ProRule" id="PRU00023"/>
    </source>
</evidence>
<sequence length="2676" mass="294492">MDVSFTNVLEGARQYFQGLPAPSTTVTTGPADNHAYNNQSGKTTAATSSDSRYEENKPNNTDTNINAINNTPTNANQVNDAYWNATGPNELRTMVEPYAPQPTRVEVPDTRPDDGRSECNDSPVTNLTEMQPPNRNSQTQRQEHHHHHHPQQQQHHHHHHHHQQHSTASPSPQLHQMEPPKSHTPPVYQQLNNVTRSSSYRASEVLNSHSTYQTVERPPAATPIVAQRAQYYPRYHHPDITKSAPAPFSSSSIYQAPQPNTSTTSTVSITRTTPIEQDNTVTIPHRRNSQQDQQQQASSVYTAPQTNYPAGNNGHNHQQTPQHHHHLHQLSHHGNRPTALTNSHNQPQLLHHPNDVSVAHSNVTASTTNPCSPRHGSHSHIPSSPHNHPGHIPSPHLPIASVPPPQSLSAVHALPQHQQSQSQQNQNSNRINTSFTNRIIPYSPSTHNQMMNSQQQMLPPPPQQSSSSSTTSSASSSNYQSGSLNNHETNHHPSPSPHRQSPHVSIHNPHAISPHHNPSPHHAPSPHNSINFQPHSPTYPPPPPLPPPPLPPPSSSSSSSSSSSPSSLSSSSRAQTHAYPLPTSHRSVQPNYPSAYTTSYHSYQKTPPQSGIYSPSLRPQYGQPPQSSSALTHQQNTSTTSTSIANSDANGISYLSTNKSTIYNGIDPKRNSGNNIHTNQATSYGSYRMPPVVQRNANTHNLPITAVSSYHSNRNSREALGKAQIISRPRSSTINTGGGISVSASQPTHAAALSSRVPDYTSHSSSVNSATTTTTTYNVYNNNNSSSNNSSNNNISQQQHPQSYRNYSTTVAPSHPGHNSSTNTAITSIALDTRPSTLSTNSSIHHGRMSSDQTNRSHSYSTSHLNDNNYHSYKEYLYANSSSSSSSSATPSSSLSTQSHHQITRISSSPTPPPPPPPPPQQQSKIPVNGLPLRKRESPLDLSVKTVKTSADSTARDDLDNVMADKQVSSTSLSNSRINHGTGQSVNVPSPTPYVTYDSRGINNGARNSVSASLRPLTPQMPVCAPKVDFLPNFNSTPLRHHSPNHQHNATTMENPLRRSSSQQLYAPPNKHQSSMPLPHMSTFKKSLLPNTSTHYDNKRTALASSYLSVSEATSGGGGGGGIRGAAIRYPSVDSQRGAAIPVHEYPDTNKYYLEGHNKYHTPTSLHDRMTNKRSSDGSFIAGTSGPSKQPRMDNWKLVIDQEIQQKLEVARVLHEQQKLHELTLPRAMPNGTLAPPGTFTNMKTDHNNQCTTNNSARHQAYCDKRIYPEPKISRDTIATAAYTTHPIEKSTNIQVGSGIQPLMQSNTTTVSQAAYPTGYRQGQRSPYNCSGQTLPDQPSNTGADKRVLSLLRNSLENKQQREEQLNSQQPILVNHSQQSFQNKVVAPVEPKTNIGRHNLSPFTAASLLERNSNTPPHYKFHVPRAVDSITQESPRSLYGSRVNSSATLPAGKEALLGPREHENQIHRDKDDSLAAILAAKIRTKAELKQVGTGQLTSTKPVLLSSQDAASASEFERVASTSTPQSIASSAGSPPKLTREKTASLPPRRRLFSRSEEENMPVAATIPAPAPIIAAASAAVASRISGFRSSSETSVFDFRESDSESEMPVLERQTLEEMRRDRKQLSKVQPPVSLDDAICIGIASSNDLVKIELKENDNVNEVDPFWTTTCDKFMEQLRSGETVKKRGRKRKVDGTTKHEDVDDEKEIENNSSLLLSSPIAAVAAVIKPEDIKQEIINDEMTMPKNSNDEEKIKNDLDDSTKDSAVRIKIEKPENHRNNSGEDSDQPLIKRKTRRKKKKLTDSDCDEEISPKKNQIRRGSRIKLESSSASECSTDDDSDGSGELGHGSSVAHRLRARKRLGVGVADNEGMKLRSRDMGTPKTKDDNKSTKTPTKNSSIQKSKPKPLFGDGSDFRPGWEEEVYVYKKSLRMPTRLINVSKPSRFHRLSTSLPDLDPGSPALSVSMDSTDLCLTQKRNVDSDLESNCSFSIAGLGGKIDDEEATSSTTVSCPPKTTSRQTRSESNSIIDLLARKVGGNGKRDLRKKSKEKLEKSGNNKILPKGSNEPELLATPSLNPLINNDEQQTKLKGKTPIKNNKSDKLTKSINITNSSYLLGYFRKETVNNFRDTFKNNHALPNEFSTYVLKSRTRTETRVLKKQATIREVFGEDRPASAPPMQNHAGDTSQDDDSQTETKESNILGRERTLKQKVVNRLRNVGILRSHKAIVNSKRHLLTVQRRKVLLKSLTEKKLQRIKKEKPTLTTTTTTTATTTTTTTTTTGAAATEVDSEVTAPHAEVIARDDDEEDEEDDEDEVETNEPDADNNDGTELSNKKKLKFRGGRRKFRSGFDYIRKKKKPLKKDENNLPRERKRQLLNRPNSESVADLQTEIRTWVIKKGVGETILHRAARLGYTDVTAYCLEKLNSAPSPKDNAGYTPLHEACSRGHLEIAKLLLAYGANASESANGGIRPLHEAAENGAAELVRLLLSYGADPLLATYAGQTPLTLAVDTDAYSILEQHLNDVQGRSSTPWCFAGPATILDCNKTGYNPLDDPPMDSFISELDEVEIEMSDANLPVLFSLANDPDKWVLLQDLMAASRVKSRDALLRQINPKAASGPPSVAHRNVMREFKLPDFLEQSRCCHLLSAGERINVRGSKVILIKYNDKVKSLLNVERVIINLR</sequence>
<feature type="compositionally biased region" description="Low complexity" evidence="3">
    <location>
        <begin position="761"/>
        <end position="796"/>
    </location>
</feature>
<feature type="compositionally biased region" description="Basic residues" evidence="3">
    <location>
        <begin position="143"/>
        <end position="164"/>
    </location>
</feature>
<evidence type="ECO:0000256" key="3">
    <source>
        <dbReference type="SAM" id="MobiDB-lite"/>
    </source>
</evidence>
<feature type="compositionally biased region" description="Acidic residues" evidence="3">
    <location>
        <begin position="2298"/>
        <end position="2322"/>
    </location>
</feature>
<feature type="compositionally biased region" description="Polar residues" evidence="3">
    <location>
        <begin position="623"/>
        <end position="636"/>
    </location>
</feature>
<dbReference type="SMART" id="SM00248">
    <property type="entry name" value="ANK"/>
    <property type="match status" value="3"/>
</dbReference>
<feature type="compositionally biased region" description="Polar residues" evidence="3">
    <location>
        <begin position="834"/>
        <end position="866"/>
    </location>
</feature>
<gene>
    <name evidence="4" type="ORF">PV327_000578</name>
</gene>
<reference evidence="4" key="1">
    <citation type="journal article" date="2023" name="bioRxiv">
        <title>Scaffold-level genome assemblies of two parasitoid biocontrol wasps reveal the parthenogenesis mechanism and an associated novel virus.</title>
        <authorList>
            <person name="Inwood S."/>
            <person name="Skelly J."/>
            <person name="Guhlin J."/>
            <person name="Harrop T."/>
            <person name="Goldson S."/>
            <person name="Dearden P."/>
        </authorList>
    </citation>
    <scope>NUCLEOTIDE SEQUENCE</scope>
    <source>
        <strain evidence="4">Lincoln</strain>
        <tissue evidence="4">Whole body</tissue>
    </source>
</reference>
<feature type="region of interest" description="Disordered" evidence="3">
    <location>
        <begin position="2254"/>
        <end position="2333"/>
    </location>
</feature>
<dbReference type="PROSITE" id="PS50088">
    <property type="entry name" value="ANK_REPEAT"/>
    <property type="match status" value="2"/>
</dbReference>
<dbReference type="InterPro" id="IPR002110">
    <property type="entry name" value="Ankyrin_rpt"/>
</dbReference>
<feature type="compositionally biased region" description="Polar residues" evidence="3">
    <location>
        <begin position="797"/>
        <end position="827"/>
    </location>
</feature>
<feature type="compositionally biased region" description="Polar residues" evidence="3">
    <location>
        <begin position="22"/>
        <end position="50"/>
    </location>
</feature>
<feature type="compositionally biased region" description="Basic and acidic residues" evidence="3">
    <location>
        <begin position="1867"/>
        <end position="1887"/>
    </location>
</feature>
<feature type="compositionally biased region" description="Polar residues" evidence="3">
    <location>
        <begin position="584"/>
        <end position="613"/>
    </location>
</feature>
<feature type="compositionally biased region" description="Low complexity" evidence="3">
    <location>
        <begin position="2257"/>
        <end position="2281"/>
    </location>
</feature>
<evidence type="ECO:0000256" key="1">
    <source>
        <dbReference type="ARBA" id="ARBA00034703"/>
    </source>
</evidence>
<feature type="compositionally biased region" description="Polar residues" evidence="3">
    <location>
        <begin position="1519"/>
        <end position="1532"/>
    </location>
</feature>